<dbReference type="RefSeq" id="WP_200249601.1">
    <property type="nucleotide sequence ID" value="NZ_NRRY01000062.1"/>
</dbReference>
<dbReference type="CDD" id="cd05483">
    <property type="entry name" value="retropepsin_like_bacteria"/>
    <property type="match status" value="1"/>
</dbReference>
<dbReference type="InterPro" id="IPR001969">
    <property type="entry name" value="Aspartic_peptidase_AS"/>
</dbReference>
<sequence length="178" mass="19320">MNTRLPSRQDGPSKLGRAMLFGAWLVGIVLLASLFQNYLDHKENPNQNLAFEVGPAGVHQVVLQQNRAGHYVATGTINGESVVFLLDTGATTVSLPQQLARRLGLPMRPGGMSKTANGMVQTWTTRLDSVSLGGLTARNLRATVLPNFPGDQVLLGMDFLKRFELIQRGGELTVRLPS</sequence>
<dbReference type="GO" id="GO:0006508">
    <property type="term" value="P:proteolysis"/>
    <property type="evidence" value="ECO:0007669"/>
    <property type="project" value="UniProtKB-KW"/>
</dbReference>
<dbReference type="Gene3D" id="2.40.70.10">
    <property type="entry name" value="Acid Proteases"/>
    <property type="match status" value="1"/>
</dbReference>
<dbReference type="InterPro" id="IPR011969">
    <property type="entry name" value="Clan_AA_Asp_peptidase_C"/>
</dbReference>
<gene>
    <name evidence="2" type="ORF">CKO42_22875</name>
</gene>
<evidence type="ECO:0000313" key="2">
    <source>
        <dbReference type="EMBL" id="MBK1621207.1"/>
    </source>
</evidence>
<dbReference type="Pfam" id="PF13975">
    <property type="entry name" value="gag-asp_proteas"/>
    <property type="match status" value="1"/>
</dbReference>
<accession>A0A9X0WCM3</accession>
<protein>
    <submittedName>
        <fullName evidence="2">TIGR02281 family clan AA aspartic protease</fullName>
    </submittedName>
</protein>
<keyword evidence="2" id="KW-0645">Protease</keyword>
<dbReference type="AlphaFoldDB" id="A0A9X0WCM3"/>
<keyword evidence="1" id="KW-0812">Transmembrane</keyword>
<comment type="caution">
    <text evidence="2">The sequence shown here is derived from an EMBL/GenBank/DDBJ whole genome shotgun (WGS) entry which is preliminary data.</text>
</comment>
<dbReference type="PROSITE" id="PS00141">
    <property type="entry name" value="ASP_PROTEASE"/>
    <property type="match status" value="1"/>
</dbReference>
<dbReference type="EMBL" id="NRRY01000062">
    <property type="protein sequence ID" value="MBK1621207.1"/>
    <property type="molecule type" value="Genomic_DNA"/>
</dbReference>
<dbReference type="Proteomes" id="UP001138768">
    <property type="component" value="Unassembled WGS sequence"/>
</dbReference>
<keyword evidence="2" id="KW-0378">Hydrolase</keyword>
<reference evidence="2 3" key="1">
    <citation type="journal article" date="2020" name="Microorganisms">
        <title>Osmotic Adaptation and Compatible Solute Biosynthesis of Phototrophic Bacteria as Revealed from Genome Analyses.</title>
        <authorList>
            <person name="Imhoff J.F."/>
            <person name="Rahn T."/>
            <person name="Kunzel S."/>
            <person name="Keller A."/>
            <person name="Neulinger S.C."/>
        </authorList>
    </citation>
    <scope>NUCLEOTIDE SEQUENCE [LARGE SCALE GENOMIC DNA]</scope>
    <source>
        <strain evidence="2 3">DSM 25653</strain>
    </source>
</reference>
<keyword evidence="3" id="KW-1185">Reference proteome</keyword>
<organism evidence="2 3">
    <name type="scientific">Lamprobacter modestohalophilus</name>
    <dbReference type="NCBI Taxonomy" id="1064514"/>
    <lineage>
        <taxon>Bacteria</taxon>
        <taxon>Pseudomonadati</taxon>
        <taxon>Pseudomonadota</taxon>
        <taxon>Gammaproteobacteria</taxon>
        <taxon>Chromatiales</taxon>
        <taxon>Chromatiaceae</taxon>
        <taxon>Lamprobacter</taxon>
    </lineage>
</organism>
<dbReference type="GO" id="GO:0004190">
    <property type="term" value="F:aspartic-type endopeptidase activity"/>
    <property type="evidence" value="ECO:0007669"/>
    <property type="project" value="InterPro"/>
</dbReference>
<name>A0A9X0WCM3_9GAMM</name>
<evidence type="ECO:0000313" key="3">
    <source>
        <dbReference type="Proteomes" id="UP001138768"/>
    </source>
</evidence>
<feature type="transmembrane region" description="Helical" evidence="1">
    <location>
        <begin position="20"/>
        <end position="39"/>
    </location>
</feature>
<dbReference type="NCBIfam" id="TIGR02281">
    <property type="entry name" value="clan_AA_DTGA"/>
    <property type="match status" value="1"/>
</dbReference>
<keyword evidence="1" id="KW-0472">Membrane</keyword>
<dbReference type="SUPFAM" id="SSF50630">
    <property type="entry name" value="Acid proteases"/>
    <property type="match status" value="1"/>
</dbReference>
<dbReference type="InterPro" id="IPR021109">
    <property type="entry name" value="Peptidase_aspartic_dom_sf"/>
</dbReference>
<dbReference type="InterPro" id="IPR034122">
    <property type="entry name" value="Retropepsin-like_bacterial"/>
</dbReference>
<evidence type="ECO:0000256" key="1">
    <source>
        <dbReference type="SAM" id="Phobius"/>
    </source>
</evidence>
<proteinExistence type="predicted"/>
<keyword evidence="1" id="KW-1133">Transmembrane helix</keyword>